<keyword evidence="9 10" id="KW-0804">Transcription</keyword>
<keyword evidence="5 10" id="KW-0548">Nucleotidyltransferase</keyword>
<keyword evidence="3 10" id="KW-0240">DNA-directed RNA polymerase</keyword>
<comment type="caution">
    <text evidence="14">The sequence shown here is derived from an EMBL/GenBank/DDBJ whole genome shotgun (WGS) entry which is preliminary data.</text>
</comment>
<feature type="domain" description="RNA polymerase sigma factor 54 DNA-binding" evidence="12">
    <location>
        <begin position="315"/>
        <end position="470"/>
    </location>
</feature>
<dbReference type="RefSeq" id="WP_107940956.1">
    <property type="nucleotide sequence ID" value="NZ_QANS01000005.1"/>
</dbReference>
<dbReference type="PROSITE" id="PS00718">
    <property type="entry name" value="SIGMA54_2"/>
    <property type="match status" value="1"/>
</dbReference>
<dbReference type="GO" id="GO:0000428">
    <property type="term" value="C:DNA-directed RNA polymerase complex"/>
    <property type="evidence" value="ECO:0007669"/>
    <property type="project" value="UniProtKB-KW"/>
</dbReference>
<dbReference type="Pfam" id="PF04963">
    <property type="entry name" value="Sigma54_CBD"/>
    <property type="match status" value="1"/>
</dbReference>
<evidence type="ECO:0000313" key="15">
    <source>
        <dbReference type="Proteomes" id="UP000244248"/>
    </source>
</evidence>
<dbReference type="GO" id="GO:0006352">
    <property type="term" value="P:DNA-templated transcription initiation"/>
    <property type="evidence" value="ECO:0007669"/>
    <property type="project" value="InterPro"/>
</dbReference>
<evidence type="ECO:0000256" key="2">
    <source>
        <dbReference type="ARBA" id="ARBA00019942"/>
    </source>
</evidence>
<dbReference type="PROSITE" id="PS50044">
    <property type="entry name" value="SIGMA54_3"/>
    <property type="match status" value="1"/>
</dbReference>
<proteinExistence type="inferred from homology"/>
<evidence type="ECO:0000259" key="12">
    <source>
        <dbReference type="Pfam" id="PF04552"/>
    </source>
</evidence>
<dbReference type="PANTHER" id="PTHR32248">
    <property type="entry name" value="RNA POLYMERASE SIGMA-54 FACTOR"/>
    <property type="match status" value="1"/>
</dbReference>
<organism evidence="14 15">
    <name type="scientific">Stenotrophobium rhamnosiphilum</name>
    <dbReference type="NCBI Taxonomy" id="2029166"/>
    <lineage>
        <taxon>Bacteria</taxon>
        <taxon>Pseudomonadati</taxon>
        <taxon>Pseudomonadota</taxon>
        <taxon>Gammaproteobacteria</taxon>
        <taxon>Nevskiales</taxon>
        <taxon>Nevskiaceae</taxon>
        <taxon>Stenotrophobium</taxon>
    </lineage>
</organism>
<dbReference type="Pfam" id="PF00309">
    <property type="entry name" value="Sigma54_AID"/>
    <property type="match status" value="1"/>
</dbReference>
<dbReference type="PANTHER" id="PTHR32248:SF4">
    <property type="entry name" value="RNA POLYMERASE SIGMA-54 FACTOR"/>
    <property type="match status" value="1"/>
</dbReference>
<gene>
    <name evidence="14" type="primary">rpoN</name>
    <name evidence="14" type="ORF">CJD38_13840</name>
</gene>
<evidence type="ECO:0000256" key="7">
    <source>
        <dbReference type="ARBA" id="ARBA00023082"/>
    </source>
</evidence>
<evidence type="ECO:0000256" key="5">
    <source>
        <dbReference type="ARBA" id="ARBA00022695"/>
    </source>
</evidence>
<dbReference type="Pfam" id="PF04552">
    <property type="entry name" value="Sigma54_DBD"/>
    <property type="match status" value="1"/>
</dbReference>
<evidence type="ECO:0000256" key="6">
    <source>
        <dbReference type="ARBA" id="ARBA00023015"/>
    </source>
</evidence>
<feature type="region of interest" description="Disordered" evidence="11">
    <location>
        <begin position="47"/>
        <end position="67"/>
    </location>
</feature>
<evidence type="ECO:0000256" key="9">
    <source>
        <dbReference type="ARBA" id="ARBA00023163"/>
    </source>
</evidence>
<protein>
    <recommendedName>
        <fullName evidence="2 10">RNA polymerase sigma-54 factor</fullName>
    </recommendedName>
</protein>
<evidence type="ECO:0000313" key="14">
    <source>
        <dbReference type="EMBL" id="PTU30584.1"/>
    </source>
</evidence>
<feature type="compositionally biased region" description="Acidic residues" evidence="11">
    <location>
        <begin position="48"/>
        <end position="57"/>
    </location>
</feature>
<evidence type="ECO:0000256" key="4">
    <source>
        <dbReference type="ARBA" id="ARBA00022679"/>
    </source>
</evidence>
<keyword evidence="6 10" id="KW-0805">Transcription regulation</keyword>
<dbReference type="OrthoDB" id="7057006at2"/>
<evidence type="ECO:0000256" key="10">
    <source>
        <dbReference type="PIRNR" id="PIRNR000774"/>
    </source>
</evidence>
<reference evidence="14 15" key="1">
    <citation type="submission" date="2018-04" db="EMBL/GenBank/DDBJ databases">
        <title>Novel species isolated from glacier.</title>
        <authorList>
            <person name="Liu Q."/>
            <person name="Xin Y.-H."/>
        </authorList>
    </citation>
    <scope>NUCLEOTIDE SEQUENCE [LARGE SCALE GENOMIC DNA]</scope>
    <source>
        <strain evidence="14 15">GT1R17</strain>
    </source>
</reference>
<dbReference type="NCBIfam" id="NF009118">
    <property type="entry name" value="PRK12469.1"/>
    <property type="match status" value="1"/>
</dbReference>
<dbReference type="InterPro" id="IPR000394">
    <property type="entry name" value="RNA_pol_sigma_54"/>
</dbReference>
<keyword evidence="4 10" id="KW-0808">Transferase</keyword>
<evidence type="ECO:0000256" key="8">
    <source>
        <dbReference type="ARBA" id="ARBA00023125"/>
    </source>
</evidence>
<dbReference type="Gene3D" id="1.10.10.60">
    <property type="entry name" value="Homeodomain-like"/>
    <property type="match status" value="1"/>
</dbReference>
<dbReference type="PRINTS" id="PR00045">
    <property type="entry name" value="SIGMA54FCT"/>
</dbReference>
<feature type="domain" description="RNA polymerase sigma factor 54 core-binding" evidence="13">
    <location>
        <begin position="126"/>
        <end position="303"/>
    </location>
</feature>
<dbReference type="AlphaFoldDB" id="A0A2T5MDE1"/>
<dbReference type="GO" id="GO:0016779">
    <property type="term" value="F:nucleotidyltransferase activity"/>
    <property type="evidence" value="ECO:0007669"/>
    <property type="project" value="UniProtKB-KW"/>
</dbReference>
<accession>A0A2T5MDE1</accession>
<comment type="similarity">
    <text evidence="1 10">Belongs to the sigma-54 factor family.</text>
</comment>
<keyword evidence="7 10" id="KW-0731">Sigma factor</keyword>
<dbReference type="GO" id="GO:0016987">
    <property type="term" value="F:sigma factor activity"/>
    <property type="evidence" value="ECO:0007669"/>
    <property type="project" value="UniProtKB-KW"/>
</dbReference>
<evidence type="ECO:0000256" key="3">
    <source>
        <dbReference type="ARBA" id="ARBA00022478"/>
    </source>
</evidence>
<dbReference type="InterPro" id="IPR007046">
    <property type="entry name" value="RNA_pol_sigma_54_core-bd"/>
</dbReference>
<evidence type="ECO:0000256" key="11">
    <source>
        <dbReference type="SAM" id="MobiDB-lite"/>
    </source>
</evidence>
<dbReference type="InterPro" id="IPR007634">
    <property type="entry name" value="RNA_pol_sigma_54_DNA-bd"/>
</dbReference>
<evidence type="ECO:0000259" key="13">
    <source>
        <dbReference type="Pfam" id="PF04963"/>
    </source>
</evidence>
<dbReference type="Proteomes" id="UP000244248">
    <property type="component" value="Unassembled WGS sequence"/>
</dbReference>
<comment type="function">
    <text evidence="10">Sigma factors are initiation factors that promote the attachment of RNA polymerase to specific initiation sites and are then released.</text>
</comment>
<dbReference type="GO" id="GO:0003677">
    <property type="term" value="F:DNA binding"/>
    <property type="evidence" value="ECO:0007669"/>
    <property type="project" value="UniProtKB-KW"/>
</dbReference>
<dbReference type="NCBIfam" id="TIGR02395">
    <property type="entry name" value="rpoN_sigma"/>
    <property type="match status" value="1"/>
</dbReference>
<dbReference type="Gene3D" id="1.10.10.1330">
    <property type="entry name" value="RNA polymerase sigma-54 factor, core-binding domain"/>
    <property type="match status" value="1"/>
</dbReference>
<sequence>MNPGIRLHLGQQIAMTPQLLQSIRMLQLSTLELEQEVRQALEENLMLEQDEDSEVTESEAAPAEASNHEEIVAVSANDATALEQMSEDFDWSSADSWSGGEPMDDENPIEDRTPAMPSEDIRIRALEQLRTSLNDPMDMRIALAIVEAVDDNGYLESSLLEIAEKLSELDVTEQDVAAVLHKVQAVEPSGFAARNLRECLLLQLRDLPRKTLGLEMANEIVRQHLNALGAQDYAALREVFQTDDNTLAVAINLILMLNPKPGASANSPARAVVPDIIVSGRQGNWKIDLNPATLPRIRVNSLYEKLLIGSSEHRVLRDQLQEARWLVRGVEMRNTTLLKTARAIFSRQAKFLVDGEEAMMPLTLREIADTIEMHESTVCRVTTNKYVQTPWGVYELKDFFPSMLGGAESETSGTAVKAIIRRIIDGENRSAPMCDGAIAAMLHRKGVNVARRTVAKYREAMKIASAKERRLQKPRQALRIAV</sequence>
<dbReference type="InterPro" id="IPR038709">
    <property type="entry name" value="RpoN_core-bd_sf"/>
</dbReference>
<dbReference type="GO" id="GO:0001216">
    <property type="term" value="F:DNA-binding transcription activator activity"/>
    <property type="evidence" value="ECO:0007669"/>
    <property type="project" value="InterPro"/>
</dbReference>
<dbReference type="PIRSF" id="PIRSF000774">
    <property type="entry name" value="RpoN"/>
    <property type="match status" value="1"/>
</dbReference>
<keyword evidence="8 10" id="KW-0238">DNA-binding</keyword>
<feature type="region of interest" description="Disordered" evidence="11">
    <location>
        <begin position="91"/>
        <end position="114"/>
    </location>
</feature>
<dbReference type="EMBL" id="QANS01000005">
    <property type="protein sequence ID" value="PTU30584.1"/>
    <property type="molecule type" value="Genomic_DNA"/>
</dbReference>
<name>A0A2T5MDE1_9GAMM</name>
<evidence type="ECO:0000256" key="1">
    <source>
        <dbReference type="ARBA" id="ARBA00008798"/>
    </source>
</evidence>
<keyword evidence="15" id="KW-1185">Reference proteome</keyword>